<dbReference type="GO" id="GO:0018659">
    <property type="term" value="F:4-hydroxybenzoate 3-monooxygenase activity"/>
    <property type="evidence" value="ECO:0007669"/>
    <property type="project" value="UniProtKB-EC"/>
</dbReference>
<dbReference type="NCBIfam" id="NF006091">
    <property type="entry name" value="PRK08243.1"/>
    <property type="match status" value="1"/>
</dbReference>
<dbReference type="PRINTS" id="PR00420">
    <property type="entry name" value="RNGMNOXGNASE"/>
</dbReference>
<organism evidence="4">
    <name type="scientific">uncultured Rubrobacteraceae bacterium</name>
    <dbReference type="NCBI Taxonomy" id="349277"/>
    <lineage>
        <taxon>Bacteria</taxon>
        <taxon>Bacillati</taxon>
        <taxon>Actinomycetota</taxon>
        <taxon>Rubrobacteria</taxon>
        <taxon>Rubrobacterales</taxon>
        <taxon>Rubrobacteraceae</taxon>
        <taxon>environmental samples</taxon>
    </lineage>
</organism>
<dbReference type="SUPFAM" id="SSF54373">
    <property type="entry name" value="FAD-linked reductases, C-terminal domain"/>
    <property type="match status" value="1"/>
</dbReference>
<dbReference type="PANTHER" id="PTHR43004">
    <property type="entry name" value="TRK SYSTEM POTASSIUM UPTAKE PROTEIN"/>
    <property type="match status" value="1"/>
</dbReference>
<evidence type="ECO:0000256" key="1">
    <source>
        <dbReference type="ARBA" id="ARBA00022630"/>
    </source>
</evidence>
<dbReference type="EC" id="1.14.13.2" evidence="4"/>
<dbReference type="Gene3D" id="3.30.9.10">
    <property type="entry name" value="D-Amino Acid Oxidase, subunit A, domain 2"/>
    <property type="match status" value="1"/>
</dbReference>
<proteinExistence type="predicted"/>
<dbReference type="InterPro" id="IPR050641">
    <property type="entry name" value="RIFMO-like"/>
</dbReference>
<dbReference type="AlphaFoldDB" id="A0A6J4NT04"/>
<dbReference type="InterPro" id="IPR036188">
    <property type="entry name" value="FAD/NAD-bd_sf"/>
</dbReference>
<accession>A0A6J4NT04</accession>
<keyword evidence="2" id="KW-0274">FAD</keyword>
<dbReference type="Pfam" id="PF01494">
    <property type="entry name" value="FAD_binding_3"/>
    <property type="match status" value="1"/>
</dbReference>
<keyword evidence="1" id="KW-0285">Flavoprotein</keyword>
<dbReference type="InterPro" id="IPR002938">
    <property type="entry name" value="FAD-bd"/>
</dbReference>
<gene>
    <name evidence="4" type="ORF">AVDCRST_MAG55-468</name>
</gene>
<dbReference type="PANTHER" id="PTHR43004:SF3">
    <property type="entry name" value="P-HYDROXYBENZOATE HYDROXYLASE"/>
    <property type="match status" value="1"/>
</dbReference>
<feature type="domain" description="FAD-binding" evidence="3">
    <location>
        <begin position="3"/>
        <end position="342"/>
    </location>
</feature>
<sequence length="406" mass="45334">MLTRVGIVGGGPAGLLLSHLLHLRGIESVVLETRSREDLESEIRAGVLEHGTTELLVETGVGDRMQREGAVHHGVNLQFDGRRERIDLEGLTGKTITLYGQHEVVKDLVRTRLDAGGEILFGAKGIGLRDLEPEEPKVRFRKDGEENELRCDFVVGTDGFHGVSRRAVPEGGRIEYERRYPFGWFGILVEGPPSTEELIYALHDRGFALVSTRSPEIQRLYFQCDPNEEPGNWSDDRIWAEMHARLDTRDGWTVNEGKIAQKNVVQMRSFVCEPMRHGRLFLAGDAAHIVPPTGAKGMNLAVADVRVLSRGLAEFYASGKTGLLDRYSETCLRRVWNASRFSWWMTSMLHRFDGDNAFQYRMQVAELDYVTGSRAASTSLAENYVGLPMEPGFEASTKGRAAQGAF</sequence>
<evidence type="ECO:0000256" key="2">
    <source>
        <dbReference type="ARBA" id="ARBA00022827"/>
    </source>
</evidence>
<keyword evidence="4" id="KW-0560">Oxidoreductase</keyword>
<dbReference type="EMBL" id="CADCUZ010000019">
    <property type="protein sequence ID" value="CAA9397384.1"/>
    <property type="molecule type" value="Genomic_DNA"/>
</dbReference>
<evidence type="ECO:0000313" key="4">
    <source>
        <dbReference type="EMBL" id="CAA9397384.1"/>
    </source>
</evidence>
<evidence type="ECO:0000259" key="3">
    <source>
        <dbReference type="Pfam" id="PF01494"/>
    </source>
</evidence>
<dbReference type="GO" id="GO:0071949">
    <property type="term" value="F:FAD binding"/>
    <property type="evidence" value="ECO:0007669"/>
    <property type="project" value="InterPro"/>
</dbReference>
<protein>
    <submittedName>
        <fullName evidence="4">p-hydroxybenzoate hydroxylase</fullName>
        <ecNumber evidence="4">1.14.13.2</ecNumber>
    </submittedName>
</protein>
<dbReference type="SUPFAM" id="SSF51905">
    <property type="entry name" value="FAD/NAD(P)-binding domain"/>
    <property type="match status" value="1"/>
</dbReference>
<dbReference type="Gene3D" id="3.50.50.60">
    <property type="entry name" value="FAD/NAD(P)-binding domain"/>
    <property type="match status" value="1"/>
</dbReference>
<reference evidence="4" key="1">
    <citation type="submission" date="2020-02" db="EMBL/GenBank/DDBJ databases">
        <authorList>
            <person name="Meier V. D."/>
        </authorList>
    </citation>
    <scope>NUCLEOTIDE SEQUENCE</scope>
    <source>
        <strain evidence="4">AVDCRST_MAG55</strain>
    </source>
</reference>
<name>A0A6J4NT04_9ACTN</name>